<protein>
    <submittedName>
        <fullName evidence="8">Geranylgeranyl pyrophosphate synthase</fullName>
    </submittedName>
</protein>
<accession>A0A1C2ECU9</accession>
<dbReference type="OrthoDB" id="9805316at2"/>
<evidence type="ECO:0000256" key="4">
    <source>
        <dbReference type="ARBA" id="ARBA00022723"/>
    </source>
</evidence>
<evidence type="ECO:0000313" key="9">
    <source>
        <dbReference type="Proteomes" id="UP000095143"/>
    </source>
</evidence>
<proteinExistence type="inferred from homology"/>
<evidence type="ECO:0000256" key="6">
    <source>
        <dbReference type="ARBA" id="ARBA00023229"/>
    </source>
</evidence>
<dbReference type="SUPFAM" id="SSF48576">
    <property type="entry name" value="Terpenoid synthases"/>
    <property type="match status" value="1"/>
</dbReference>
<dbReference type="EMBL" id="MDEN01000053">
    <property type="protein sequence ID" value="OCX24845.1"/>
    <property type="molecule type" value="Genomic_DNA"/>
</dbReference>
<dbReference type="PANTHER" id="PTHR43281:SF1">
    <property type="entry name" value="FARNESYL DIPHOSPHATE SYNTHASE"/>
    <property type="match status" value="1"/>
</dbReference>
<evidence type="ECO:0000256" key="7">
    <source>
        <dbReference type="RuleBase" id="RU004466"/>
    </source>
</evidence>
<dbReference type="InterPro" id="IPR000092">
    <property type="entry name" value="Polyprenyl_synt"/>
</dbReference>
<dbReference type="AlphaFoldDB" id="A0A1C2ECU9"/>
<keyword evidence="4" id="KW-0479">Metal-binding</keyword>
<evidence type="ECO:0000256" key="1">
    <source>
        <dbReference type="ARBA" id="ARBA00001946"/>
    </source>
</evidence>
<evidence type="ECO:0000256" key="5">
    <source>
        <dbReference type="ARBA" id="ARBA00022842"/>
    </source>
</evidence>
<gene>
    <name evidence="8" type="ORF">BBI10_04315</name>
</gene>
<dbReference type="PANTHER" id="PTHR43281">
    <property type="entry name" value="FARNESYL DIPHOSPHATE SYNTHASE"/>
    <property type="match status" value="1"/>
</dbReference>
<keyword evidence="3 7" id="KW-0808">Transferase</keyword>
<dbReference type="GO" id="GO:0008654">
    <property type="term" value="P:phospholipid biosynthetic process"/>
    <property type="evidence" value="ECO:0007669"/>
    <property type="project" value="UniProtKB-ARBA"/>
</dbReference>
<dbReference type="Proteomes" id="UP000095143">
    <property type="component" value="Unassembled WGS sequence"/>
</dbReference>
<evidence type="ECO:0000256" key="3">
    <source>
        <dbReference type="ARBA" id="ARBA00022679"/>
    </source>
</evidence>
<dbReference type="PROSITE" id="PS00444">
    <property type="entry name" value="POLYPRENYL_SYNTHASE_2"/>
    <property type="match status" value="1"/>
</dbReference>
<dbReference type="InterPro" id="IPR033749">
    <property type="entry name" value="Polyprenyl_synt_CS"/>
</dbReference>
<reference evidence="8 9" key="1">
    <citation type="submission" date="2016-08" db="EMBL/GenBank/DDBJ databases">
        <title>Whole genome sequence of Pseudomonas graminis strain UASWS1507, a potential biological control agent for agriculture.</title>
        <authorList>
            <person name="Crovadore J."/>
            <person name="Calmin G."/>
            <person name="Chablais R."/>
            <person name="Cochard B."/>
            <person name="Lefort F."/>
        </authorList>
    </citation>
    <scope>NUCLEOTIDE SEQUENCE [LARGE SCALE GENOMIC DNA]</scope>
    <source>
        <strain evidence="8 9">UASWS1507</strain>
    </source>
</reference>
<dbReference type="FunFam" id="1.10.600.10:FF:000001">
    <property type="entry name" value="Geranylgeranyl diphosphate synthase"/>
    <property type="match status" value="1"/>
</dbReference>
<comment type="caution">
    <text evidence="8">The sequence shown here is derived from an EMBL/GenBank/DDBJ whole genome shotgun (WGS) entry which is preliminary data.</text>
</comment>
<keyword evidence="5" id="KW-0460">Magnesium</keyword>
<comment type="cofactor">
    <cofactor evidence="1">
        <name>Mg(2+)</name>
        <dbReference type="ChEBI" id="CHEBI:18420"/>
    </cofactor>
</comment>
<sequence length="309" mass="33539">MAGNVDTTIKSGFAGRLGDVRAAIETRLSELLPESGNERDLVALAMRESTLAPGKRMRPVLLVLAAEGLVEASHENSRTIRRQAVDLGCAVEMIHAASLVLDDMPCMDNASLRRGQPTVHLKFGEDVAILTAIALLSRAFGVVASISDLAATTRTELVEVLANTVGMQGLVRGQFQDLRDGQRSRDADEIALTNNLKTGVLFGAIMDMVWLISGARDDQRPLLQNFAMELGQAFQMYDDLRDRCADSDKDQGKDDGKSTFVSLYGEDKVKRQLALHLSSAEQALREVYGDASTIAGYLRLIFEKAGLNG</sequence>
<organism evidence="8 9">
    <name type="scientific">Pseudomonas graminis</name>
    <dbReference type="NCBI Taxonomy" id="158627"/>
    <lineage>
        <taxon>Bacteria</taxon>
        <taxon>Pseudomonadati</taxon>
        <taxon>Pseudomonadota</taxon>
        <taxon>Gammaproteobacteria</taxon>
        <taxon>Pseudomonadales</taxon>
        <taxon>Pseudomonadaceae</taxon>
        <taxon>Pseudomonas</taxon>
    </lineage>
</organism>
<evidence type="ECO:0000313" key="8">
    <source>
        <dbReference type="EMBL" id="OCX24845.1"/>
    </source>
</evidence>
<dbReference type="PROSITE" id="PS00723">
    <property type="entry name" value="POLYPRENYL_SYNTHASE_1"/>
    <property type="match status" value="1"/>
</dbReference>
<comment type="similarity">
    <text evidence="2 7">Belongs to the FPP/GGPP synthase family.</text>
</comment>
<name>A0A1C2ECU9_9PSED</name>
<dbReference type="GO" id="GO:0004659">
    <property type="term" value="F:prenyltransferase activity"/>
    <property type="evidence" value="ECO:0007669"/>
    <property type="project" value="InterPro"/>
</dbReference>
<dbReference type="Pfam" id="PF00348">
    <property type="entry name" value="polyprenyl_synt"/>
    <property type="match status" value="1"/>
</dbReference>
<evidence type="ECO:0000256" key="2">
    <source>
        <dbReference type="ARBA" id="ARBA00006706"/>
    </source>
</evidence>
<dbReference type="GO" id="GO:0046872">
    <property type="term" value="F:metal ion binding"/>
    <property type="evidence" value="ECO:0007669"/>
    <property type="project" value="UniProtKB-KW"/>
</dbReference>
<dbReference type="RefSeq" id="WP_065987097.1">
    <property type="nucleotide sequence ID" value="NZ_MDEN01000053.1"/>
</dbReference>
<keyword evidence="6" id="KW-0414">Isoprene biosynthesis</keyword>
<dbReference type="Gene3D" id="1.10.600.10">
    <property type="entry name" value="Farnesyl Diphosphate Synthase"/>
    <property type="match status" value="1"/>
</dbReference>
<dbReference type="InterPro" id="IPR008949">
    <property type="entry name" value="Isoprenoid_synthase_dom_sf"/>
</dbReference>
<dbReference type="GO" id="GO:0016114">
    <property type="term" value="P:terpenoid biosynthetic process"/>
    <property type="evidence" value="ECO:0007669"/>
    <property type="project" value="UniProtKB-ARBA"/>
</dbReference>
<dbReference type="CDD" id="cd00685">
    <property type="entry name" value="Trans_IPPS_HT"/>
    <property type="match status" value="1"/>
</dbReference>
<dbReference type="SFLD" id="SFLDS00005">
    <property type="entry name" value="Isoprenoid_Synthase_Type_I"/>
    <property type="match status" value="1"/>
</dbReference>